<protein>
    <submittedName>
        <fullName evidence="1">Uncharacterized protein</fullName>
    </submittedName>
</protein>
<proteinExistence type="predicted"/>
<gene>
    <name evidence="1" type="ORF">L0U89_06090</name>
</gene>
<organism evidence="1 2">
    <name type="scientific">Mariniradius sediminis</name>
    <dbReference type="NCBI Taxonomy" id="2909237"/>
    <lineage>
        <taxon>Bacteria</taxon>
        <taxon>Pseudomonadati</taxon>
        <taxon>Bacteroidota</taxon>
        <taxon>Cytophagia</taxon>
        <taxon>Cytophagales</taxon>
        <taxon>Cyclobacteriaceae</taxon>
        <taxon>Mariniradius</taxon>
    </lineage>
</organism>
<reference evidence="1 2" key="1">
    <citation type="submission" date="2022-01" db="EMBL/GenBank/DDBJ databases">
        <title>Mariniradius saccharolyticus sp. nov., isolated from sediment of a river.</title>
        <authorList>
            <person name="Liu H."/>
        </authorList>
    </citation>
    <scope>NUCLEOTIDE SEQUENCE [LARGE SCALE GENOMIC DNA]</scope>
    <source>
        <strain evidence="1 2">RY-2</strain>
    </source>
</reference>
<comment type="caution">
    <text evidence="1">The sequence shown here is derived from an EMBL/GenBank/DDBJ whole genome shotgun (WGS) entry which is preliminary data.</text>
</comment>
<dbReference type="Proteomes" id="UP001201449">
    <property type="component" value="Unassembled WGS sequence"/>
</dbReference>
<accession>A0ABS9BTG5</accession>
<dbReference type="RefSeq" id="WP_234860716.1">
    <property type="nucleotide sequence ID" value="NZ_JAKEVZ010000003.1"/>
</dbReference>
<sequence>MSTTELKSNIHKIIDGIESEPLLRTLYDFLKKREFGEGSQFWGQLTEEQKQEVLLAFDESEDEQNLVSKEEVFGTRK</sequence>
<evidence type="ECO:0000313" key="1">
    <source>
        <dbReference type="EMBL" id="MCF1750635.1"/>
    </source>
</evidence>
<evidence type="ECO:0000313" key="2">
    <source>
        <dbReference type="Proteomes" id="UP001201449"/>
    </source>
</evidence>
<keyword evidence="2" id="KW-1185">Reference proteome</keyword>
<name>A0ABS9BTG5_9BACT</name>
<dbReference type="EMBL" id="JAKEVZ010000003">
    <property type="protein sequence ID" value="MCF1750635.1"/>
    <property type="molecule type" value="Genomic_DNA"/>
</dbReference>